<organism evidence="5 6">
    <name type="scientific">Mycolicibacterium komossense</name>
    <dbReference type="NCBI Taxonomy" id="1779"/>
    <lineage>
        <taxon>Bacteria</taxon>
        <taxon>Bacillati</taxon>
        <taxon>Actinomycetota</taxon>
        <taxon>Actinomycetes</taxon>
        <taxon>Mycobacteriales</taxon>
        <taxon>Mycobacteriaceae</taxon>
        <taxon>Mycolicibacterium</taxon>
    </lineage>
</organism>
<sequence length="285" mass="30768">MQRGTSPCVPVSRGDRRHQLDTWRLRSPGLNGLPAAQRALPEAVPASPSASATGTRPMSIAGARELSPDARILIVDDCTLFRENLVAAVESKWAVTLRVAWDMQSLTSVLEEATPSVVLFNMATSHSTALLRRAMQISPDVRVIVLGVAEDDESQIVACAEAGVAGYHTRNESLEDLLALIRKVAVGESLCSARVSAILLRRLSALAAQRQPAAQSLALTDREIQILQMLEMGLSNREIADQLYIAIHTVKNHVHSVLAKLGVSNRAEAASRFRAVGISEIQSEN</sequence>
<dbReference type="PROSITE" id="PS50043">
    <property type="entry name" value="HTH_LUXR_2"/>
    <property type="match status" value="1"/>
</dbReference>
<dbReference type="Proteomes" id="UP001526201">
    <property type="component" value="Unassembled WGS sequence"/>
</dbReference>
<dbReference type="InterPro" id="IPR039420">
    <property type="entry name" value="WalR-like"/>
</dbReference>
<feature type="domain" description="Response regulatory" evidence="4">
    <location>
        <begin position="71"/>
        <end position="185"/>
    </location>
</feature>
<dbReference type="SMART" id="SM00421">
    <property type="entry name" value="HTH_LUXR"/>
    <property type="match status" value="1"/>
</dbReference>
<feature type="domain" description="HTH luxR-type" evidence="3">
    <location>
        <begin position="212"/>
        <end position="277"/>
    </location>
</feature>
<evidence type="ECO:0000313" key="5">
    <source>
        <dbReference type="EMBL" id="MCV7229647.1"/>
    </source>
</evidence>
<dbReference type="Pfam" id="PF00072">
    <property type="entry name" value="Response_reg"/>
    <property type="match status" value="1"/>
</dbReference>
<dbReference type="CDD" id="cd06170">
    <property type="entry name" value="LuxR_C_like"/>
    <property type="match status" value="1"/>
</dbReference>
<dbReference type="InterPro" id="IPR001789">
    <property type="entry name" value="Sig_transdc_resp-reg_receiver"/>
</dbReference>
<protein>
    <submittedName>
        <fullName evidence="5">Response regulator transcription factor</fullName>
    </submittedName>
</protein>
<dbReference type="SUPFAM" id="SSF52172">
    <property type="entry name" value="CheY-like"/>
    <property type="match status" value="1"/>
</dbReference>
<dbReference type="InterPro" id="IPR016032">
    <property type="entry name" value="Sig_transdc_resp-reg_C-effctor"/>
</dbReference>
<accession>A0ABT3CJU8</accession>
<name>A0ABT3CJU8_9MYCO</name>
<dbReference type="SMART" id="SM00448">
    <property type="entry name" value="REC"/>
    <property type="match status" value="1"/>
</dbReference>
<keyword evidence="6" id="KW-1185">Reference proteome</keyword>
<dbReference type="PROSITE" id="PS50110">
    <property type="entry name" value="RESPONSE_REGULATORY"/>
    <property type="match status" value="1"/>
</dbReference>
<evidence type="ECO:0000256" key="1">
    <source>
        <dbReference type="ARBA" id="ARBA00023125"/>
    </source>
</evidence>
<reference evidence="5 6" key="1">
    <citation type="journal article" date="2022" name="BMC Genomics">
        <title>Comparative genome analysis of mycobacteria focusing on tRNA and non-coding RNA.</title>
        <authorList>
            <person name="Behra P.R.K."/>
            <person name="Pettersson B.M.F."/>
            <person name="Ramesh M."/>
            <person name="Das S."/>
            <person name="Dasgupta S."/>
            <person name="Kirsebom L.A."/>
        </authorList>
    </citation>
    <scope>NUCLEOTIDE SEQUENCE [LARGE SCALE GENOMIC DNA]</scope>
    <source>
        <strain evidence="5 6">DSM 44078</strain>
    </source>
</reference>
<proteinExistence type="predicted"/>
<dbReference type="PRINTS" id="PR00038">
    <property type="entry name" value="HTHLUXR"/>
</dbReference>
<dbReference type="PROSITE" id="PS00622">
    <property type="entry name" value="HTH_LUXR_1"/>
    <property type="match status" value="1"/>
</dbReference>
<evidence type="ECO:0000256" key="2">
    <source>
        <dbReference type="PROSITE-ProRule" id="PRU00169"/>
    </source>
</evidence>
<evidence type="ECO:0000259" key="4">
    <source>
        <dbReference type="PROSITE" id="PS50110"/>
    </source>
</evidence>
<dbReference type="PANTHER" id="PTHR43214">
    <property type="entry name" value="TWO-COMPONENT RESPONSE REGULATOR"/>
    <property type="match status" value="1"/>
</dbReference>
<dbReference type="InterPro" id="IPR000792">
    <property type="entry name" value="Tscrpt_reg_LuxR_C"/>
</dbReference>
<evidence type="ECO:0000313" key="6">
    <source>
        <dbReference type="Proteomes" id="UP001526201"/>
    </source>
</evidence>
<comment type="caution">
    <text evidence="5">The sequence shown here is derived from an EMBL/GenBank/DDBJ whole genome shotgun (WGS) entry which is preliminary data.</text>
</comment>
<evidence type="ECO:0000259" key="3">
    <source>
        <dbReference type="PROSITE" id="PS50043"/>
    </source>
</evidence>
<keyword evidence="1" id="KW-0238">DNA-binding</keyword>
<comment type="caution">
    <text evidence="2">Lacks conserved residue(s) required for the propagation of feature annotation.</text>
</comment>
<dbReference type="PANTHER" id="PTHR43214:SF43">
    <property type="entry name" value="TWO-COMPONENT RESPONSE REGULATOR"/>
    <property type="match status" value="1"/>
</dbReference>
<dbReference type="EMBL" id="JACKTY010000046">
    <property type="protein sequence ID" value="MCV7229647.1"/>
    <property type="molecule type" value="Genomic_DNA"/>
</dbReference>
<dbReference type="InterPro" id="IPR011006">
    <property type="entry name" value="CheY-like_superfamily"/>
</dbReference>
<dbReference type="Gene3D" id="3.40.50.2300">
    <property type="match status" value="1"/>
</dbReference>
<gene>
    <name evidence="5" type="ORF">H7J73_26920</name>
</gene>
<dbReference type="SUPFAM" id="SSF46894">
    <property type="entry name" value="C-terminal effector domain of the bipartite response regulators"/>
    <property type="match status" value="1"/>
</dbReference>
<dbReference type="Pfam" id="PF00196">
    <property type="entry name" value="GerE"/>
    <property type="match status" value="1"/>
</dbReference>